<evidence type="ECO:0000259" key="1">
    <source>
        <dbReference type="Pfam" id="PF13175"/>
    </source>
</evidence>
<dbReference type="RefSeq" id="WP_317705545.1">
    <property type="nucleotide sequence ID" value="NZ_AP024714.1"/>
</dbReference>
<proteinExistence type="predicted"/>
<sequence>MLKRYQIKNLTVFQAADLQFSPGLNVVIGENGTGKSHLLKTIYSVIAASEEQGRRYGKEPPTKSVMQKAYAHPITHISRPCSKILISLDRR</sequence>
<dbReference type="SUPFAM" id="SSF52540">
    <property type="entry name" value="P-loop containing nucleoside triphosphate hydrolases"/>
    <property type="match status" value="1"/>
</dbReference>
<dbReference type="Gene3D" id="3.40.50.300">
    <property type="entry name" value="P-loop containing nucleotide triphosphate hydrolases"/>
    <property type="match status" value="1"/>
</dbReference>
<protein>
    <recommendedName>
        <fullName evidence="1">Endonuclease GajA/Old nuclease/RecF-like AAA domain-containing protein</fullName>
    </recommendedName>
</protein>
<dbReference type="InterPro" id="IPR041685">
    <property type="entry name" value="AAA_GajA/Old/RecF-like"/>
</dbReference>
<reference evidence="3" key="1">
    <citation type="journal article" date="2024" name="Int. J. Syst. Evol. Microbiol.">
        <title>Methylomarinovum tepidoasis sp. nov., a moderately thermophilic methanotroph of the family Methylothermaceae isolated from a deep-sea hydrothermal field.</title>
        <authorList>
            <person name="Hirayama H."/>
            <person name="Takaki Y."/>
            <person name="Abe M."/>
            <person name="Miyazaki M."/>
            <person name="Uematsu K."/>
            <person name="Matsui Y."/>
            <person name="Takai K."/>
        </authorList>
    </citation>
    <scope>NUCLEOTIDE SEQUENCE [LARGE SCALE GENOMIC DNA]</scope>
    <source>
        <strain evidence="3">IT-9</strain>
    </source>
</reference>
<dbReference type="InterPro" id="IPR027417">
    <property type="entry name" value="P-loop_NTPase"/>
</dbReference>
<keyword evidence="3" id="KW-1185">Reference proteome</keyword>
<organism evidence="2 3">
    <name type="scientific">Methylomarinovum caldicuralii</name>
    <dbReference type="NCBI Taxonomy" id="438856"/>
    <lineage>
        <taxon>Bacteria</taxon>
        <taxon>Pseudomonadati</taxon>
        <taxon>Pseudomonadota</taxon>
        <taxon>Gammaproteobacteria</taxon>
        <taxon>Methylococcales</taxon>
        <taxon>Methylothermaceae</taxon>
        <taxon>Methylomarinovum</taxon>
    </lineage>
</organism>
<evidence type="ECO:0000313" key="3">
    <source>
        <dbReference type="Proteomes" id="UP001321825"/>
    </source>
</evidence>
<dbReference type="EMBL" id="AP024714">
    <property type="protein sequence ID" value="BCX80576.1"/>
    <property type="molecule type" value="Genomic_DNA"/>
</dbReference>
<dbReference type="AlphaFoldDB" id="A0AAU9BQ75"/>
<name>A0AAU9BQ75_9GAMM</name>
<dbReference type="KEGG" id="mcau:MIT9_P0150"/>
<dbReference type="Proteomes" id="UP001321825">
    <property type="component" value="Chromosome"/>
</dbReference>
<feature type="domain" description="Endonuclease GajA/Old nuclease/RecF-like AAA" evidence="1">
    <location>
        <begin position="1"/>
        <end position="49"/>
    </location>
</feature>
<gene>
    <name evidence="2" type="ORF">MIT9_P0150</name>
</gene>
<accession>A0AAU9BQ75</accession>
<evidence type="ECO:0000313" key="2">
    <source>
        <dbReference type="EMBL" id="BCX80576.1"/>
    </source>
</evidence>
<dbReference type="Pfam" id="PF13175">
    <property type="entry name" value="AAA_15"/>
    <property type="match status" value="1"/>
</dbReference>